<dbReference type="SUPFAM" id="SSF82171">
    <property type="entry name" value="DPP6 N-terminal domain-like"/>
    <property type="match status" value="1"/>
</dbReference>
<evidence type="ECO:0000313" key="4">
    <source>
        <dbReference type="EMBL" id="SEM29882.1"/>
    </source>
</evidence>
<accession>A0A1H7X7P2</accession>
<keyword evidence="4" id="KW-0645">Protease</keyword>
<dbReference type="Proteomes" id="UP000183015">
    <property type="component" value="Unassembled WGS sequence"/>
</dbReference>
<dbReference type="RefSeq" id="WP_201777642.1">
    <property type="nucleotide sequence ID" value="NZ_BBPN01000048.1"/>
</dbReference>
<dbReference type="GO" id="GO:0004252">
    <property type="term" value="F:serine-type endopeptidase activity"/>
    <property type="evidence" value="ECO:0007669"/>
    <property type="project" value="TreeGrafter"/>
</dbReference>
<keyword evidence="5" id="KW-1185">Reference proteome</keyword>
<evidence type="ECO:0000256" key="2">
    <source>
        <dbReference type="ARBA" id="ARBA00022825"/>
    </source>
</evidence>
<keyword evidence="1" id="KW-0378">Hydrolase</keyword>
<protein>
    <submittedName>
        <fullName evidence="4">Dipeptidyl aminopeptidase/acylaminoacyl peptidase</fullName>
    </submittedName>
</protein>
<evidence type="ECO:0000256" key="1">
    <source>
        <dbReference type="ARBA" id="ARBA00022801"/>
    </source>
</evidence>
<evidence type="ECO:0000259" key="3">
    <source>
        <dbReference type="Pfam" id="PF00326"/>
    </source>
</evidence>
<feature type="domain" description="Peptidase S9 prolyl oligopeptidase catalytic" evidence="3">
    <location>
        <begin position="434"/>
        <end position="632"/>
    </location>
</feature>
<reference evidence="5" key="1">
    <citation type="submission" date="2016-10" db="EMBL/GenBank/DDBJ databases">
        <authorList>
            <person name="Varghese N."/>
        </authorList>
    </citation>
    <scope>NUCLEOTIDE SEQUENCE [LARGE SCALE GENOMIC DNA]</scope>
    <source>
        <strain evidence="5">DSM 45096 / BCRC 16803 / CGMCC 4.1857 / CIP 109030 / JCM 12277 / KCTC 19219 / NBRC 100920 / 33214</strain>
    </source>
</reference>
<dbReference type="eggNOG" id="COG1506">
    <property type="taxonomic scope" value="Bacteria"/>
</dbReference>
<keyword evidence="2" id="KW-0720">Serine protease</keyword>
<dbReference type="GO" id="GO:0004177">
    <property type="term" value="F:aminopeptidase activity"/>
    <property type="evidence" value="ECO:0007669"/>
    <property type="project" value="UniProtKB-KW"/>
</dbReference>
<name>A0A1H7X7P2_STRJI</name>
<organism evidence="4 5">
    <name type="scientific">Streptacidiphilus jiangxiensis</name>
    <dbReference type="NCBI Taxonomy" id="235985"/>
    <lineage>
        <taxon>Bacteria</taxon>
        <taxon>Bacillati</taxon>
        <taxon>Actinomycetota</taxon>
        <taxon>Actinomycetes</taxon>
        <taxon>Kitasatosporales</taxon>
        <taxon>Streptomycetaceae</taxon>
        <taxon>Streptacidiphilus</taxon>
    </lineage>
</organism>
<dbReference type="Gene3D" id="2.120.10.60">
    <property type="entry name" value="Tricorn protease N-terminal domain"/>
    <property type="match status" value="1"/>
</dbReference>
<dbReference type="PANTHER" id="PTHR42776:SF27">
    <property type="entry name" value="DIPEPTIDYL PEPTIDASE FAMILY MEMBER 6"/>
    <property type="match status" value="1"/>
</dbReference>
<keyword evidence="4" id="KW-0031">Aminopeptidase</keyword>
<dbReference type="InterPro" id="IPR011659">
    <property type="entry name" value="WD40"/>
</dbReference>
<dbReference type="InterPro" id="IPR029058">
    <property type="entry name" value="AB_hydrolase_fold"/>
</dbReference>
<dbReference type="STRING" id="235985.SAMN05414137_12325"/>
<evidence type="ECO:0000313" key="5">
    <source>
        <dbReference type="Proteomes" id="UP000183015"/>
    </source>
</evidence>
<dbReference type="Gene3D" id="3.40.50.1820">
    <property type="entry name" value="alpha/beta hydrolase"/>
    <property type="match status" value="1"/>
</dbReference>
<dbReference type="InterPro" id="IPR011042">
    <property type="entry name" value="6-blade_b-propeller_TolB-like"/>
</dbReference>
<dbReference type="InterPro" id="IPR001375">
    <property type="entry name" value="Peptidase_S9_cat"/>
</dbReference>
<dbReference type="Pfam" id="PF07676">
    <property type="entry name" value="PD40"/>
    <property type="match status" value="3"/>
</dbReference>
<dbReference type="AlphaFoldDB" id="A0A1H7X7P2"/>
<dbReference type="GO" id="GO:0006508">
    <property type="term" value="P:proteolysis"/>
    <property type="evidence" value="ECO:0007669"/>
    <property type="project" value="InterPro"/>
</dbReference>
<dbReference type="EMBL" id="FOAZ01000023">
    <property type="protein sequence ID" value="SEM29882.1"/>
    <property type="molecule type" value="Genomic_DNA"/>
</dbReference>
<dbReference type="Gene3D" id="2.120.10.30">
    <property type="entry name" value="TolB, C-terminal domain"/>
    <property type="match status" value="1"/>
</dbReference>
<dbReference type="Pfam" id="PF00326">
    <property type="entry name" value="Peptidase_S9"/>
    <property type="match status" value="1"/>
</dbReference>
<proteinExistence type="predicted"/>
<dbReference type="SUPFAM" id="SSF53474">
    <property type="entry name" value="alpha/beta-Hydrolases"/>
    <property type="match status" value="1"/>
</dbReference>
<sequence>MTRPLAIDDLYRIETPGDPALTPDGERVVYVLTTQDAEQDRAVGALWEVRNGGPARRLTAGPDDAAPRWSPDGSQLAFLRAGQIFLLPAEAGEAVALTTRQTCPAGAGVPVWSPDGTRIAFTAPASTPDPDAPVVIDTLGWKADGTGLLGPVRSHLFVVDVESAAVRQLTSGGYHAGPPAWSPDGTRIAFPAGIARDADLTEASAAHVVDADAEGAAPRRIGPDTGLVGPVGWFPDGTALLVTGRTTVSIGHLGLLRQPLDGSAPVLLTGALDRNVMPGGPGYPGALPQFHGDDIVFCARDRGVSRLYRLDAAGISEFPLPPGAGISGCSVAAKAGRAALVVSDATAFGEIDLLDLGTDTRTRLTGHTAAALPEVALAPVVEREFEISDGTLVHGLVIRDPQAPVGGPLLVDIHGGPHNAWAPHADPVHLYHQELAARGWTVLVLNIRGSDGYGEEFFTAAVGAWGEADERDVLEPVATLVAEGLVDPERLALTGYSYGGYLSCWLSARSDVFATVVPGGVVTDLISMAGTCDMGQWLTGLEVGGGPERLTALSPLSEVDSVHAPTLILHGGADDRCPVGQAEQWFHALRTRGVVSQLVLYPGGSHLFILNGRPSHRADYSRRLVDWVTKHTDH</sequence>
<dbReference type="PANTHER" id="PTHR42776">
    <property type="entry name" value="SERINE PEPTIDASE S9 FAMILY MEMBER"/>
    <property type="match status" value="1"/>
</dbReference>
<gene>
    <name evidence="4" type="ORF">SAMN05414137_12325</name>
</gene>